<keyword evidence="5 7" id="KW-0472">Membrane</keyword>
<organism evidence="8 9">
    <name type="scientific">Iris pallida</name>
    <name type="common">Sweet iris</name>
    <dbReference type="NCBI Taxonomy" id="29817"/>
    <lineage>
        <taxon>Eukaryota</taxon>
        <taxon>Viridiplantae</taxon>
        <taxon>Streptophyta</taxon>
        <taxon>Embryophyta</taxon>
        <taxon>Tracheophyta</taxon>
        <taxon>Spermatophyta</taxon>
        <taxon>Magnoliopsida</taxon>
        <taxon>Liliopsida</taxon>
        <taxon>Asparagales</taxon>
        <taxon>Iridaceae</taxon>
        <taxon>Iridoideae</taxon>
        <taxon>Irideae</taxon>
        <taxon>Iris</taxon>
    </lineage>
</organism>
<feature type="transmembrane region" description="Helical" evidence="7">
    <location>
        <begin position="70"/>
        <end position="88"/>
    </location>
</feature>
<dbReference type="Pfam" id="PF00335">
    <property type="entry name" value="Tetraspanin"/>
    <property type="match status" value="1"/>
</dbReference>
<dbReference type="GO" id="GO:0009734">
    <property type="term" value="P:auxin-activated signaling pathway"/>
    <property type="evidence" value="ECO:0007669"/>
    <property type="project" value="InterPro"/>
</dbReference>
<evidence type="ECO:0000313" key="8">
    <source>
        <dbReference type="EMBL" id="KAJ6811039.1"/>
    </source>
</evidence>
<keyword evidence="3 7" id="KW-0812">Transmembrane</keyword>
<evidence type="ECO:0000256" key="3">
    <source>
        <dbReference type="ARBA" id="ARBA00022692"/>
    </source>
</evidence>
<feature type="transmembrane region" description="Helical" evidence="7">
    <location>
        <begin position="12"/>
        <end position="30"/>
    </location>
</feature>
<dbReference type="InterPro" id="IPR018499">
    <property type="entry name" value="Tetraspanin/Peripherin"/>
</dbReference>
<evidence type="ECO:0000256" key="2">
    <source>
        <dbReference type="ARBA" id="ARBA00006840"/>
    </source>
</evidence>
<accession>A0AAX6F4C9</accession>
<evidence type="ECO:0000256" key="4">
    <source>
        <dbReference type="ARBA" id="ARBA00022989"/>
    </source>
</evidence>
<dbReference type="PROSITE" id="PS00421">
    <property type="entry name" value="TM4_1"/>
    <property type="match status" value="1"/>
</dbReference>
<dbReference type="AlphaFoldDB" id="A0AAX6F4C9"/>
<dbReference type="InterPro" id="IPR044991">
    <property type="entry name" value="TET_plant"/>
</dbReference>
<keyword evidence="9" id="KW-1185">Reference proteome</keyword>
<evidence type="ECO:0000256" key="5">
    <source>
        <dbReference type="ARBA" id="ARBA00023136"/>
    </source>
</evidence>
<reference evidence="8" key="1">
    <citation type="journal article" date="2023" name="GigaByte">
        <title>Genome assembly of the bearded iris, Iris pallida Lam.</title>
        <authorList>
            <person name="Bruccoleri R.E."/>
            <person name="Oakeley E.J."/>
            <person name="Faust A.M.E."/>
            <person name="Altorfer M."/>
            <person name="Dessus-Babus S."/>
            <person name="Burckhardt D."/>
            <person name="Oertli M."/>
            <person name="Naumann U."/>
            <person name="Petersen F."/>
            <person name="Wong J."/>
        </authorList>
    </citation>
    <scope>NUCLEOTIDE SEQUENCE</scope>
    <source>
        <strain evidence="8">GSM-AAB239-AS_SAM_17_03QT</strain>
    </source>
</reference>
<comment type="subcellular location">
    <subcellularLocation>
        <location evidence="1">Membrane</location>
        <topology evidence="1">Multi-pass membrane protein</topology>
    </subcellularLocation>
</comment>
<reference evidence="8" key="2">
    <citation type="submission" date="2023-04" db="EMBL/GenBank/DDBJ databases">
        <authorList>
            <person name="Bruccoleri R.E."/>
            <person name="Oakeley E.J."/>
            <person name="Faust A.-M."/>
            <person name="Dessus-Babus S."/>
            <person name="Altorfer M."/>
            <person name="Burckhardt D."/>
            <person name="Oertli M."/>
            <person name="Naumann U."/>
            <person name="Petersen F."/>
            <person name="Wong J."/>
        </authorList>
    </citation>
    <scope>NUCLEOTIDE SEQUENCE</scope>
    <source>
        <strain evidence="8">GSM-AAB239-AS_SAM_17_03QT</strain>
        <tissue evidence="8">Leaf</tissue>
    </source>
</reference>
<protein>
    <submittedName>
        <fullName evidence="8">Tetraspanin-8-like</fullName>
    </submittedName>
</protein>
<dbReference type="Proteomes" id="UP001140949">
    <property type="component" value="Unassembled WGS sequence"/>
</dbReference>
<evidence type="ECO:0000256" key="1">
    <source>
        <dbReference type="ARBA" id="ARBA00004141"/>
    </source>
</evidence>
<dbReference type="PANTHER" id="PTHR32191">
    <property type="entry name" value="TETRASPANIN-8-RELATED"/>
    <property type="match status" value="1"/>
</dbReference>
<evidence type="ECO:0000256" key="6">
    <source>
        <dbReference type="SAM" id="MobiDB-lite"/>
    </source>
</evidence>
<comment type="similarity">
    <text evidence="2">Belongs to the tetraspanin (TM4SF) family.</text>
</comment>
<proteinExistence type="inferred from homology"/>
<gene>
    <name evidence="8" type="ORF">M6B38_156295</name>
</gene>
<dbReference type="GO" id="GO:0016020">
    <property type="term" value="C:membrane"/>
    <property type="evidence" value="ECO:0007669"/>
    <property type="project" value="UniProtKB-SubCell"/>
</dbReference>
<evidence type="ECO:0000313" key="9">
    <source>
        <dbReference type="Proteomes" id="UP001140949"/>
    </source>
</evidence>
<dbReference type="InterPro" id="IPR018503">
    <property type="entry name" value="Tetraspanin_CS"/>
</dbReference>
<feature type="region of interest" description="Disordered" evidence="6">
    <location>
        <begin position="98"/>
        <end position="120"/>
    </location>
</feature>
<feature type="compositionally biased region" description="Basic residues" evidence="6">
    <location>
        <begin position="98"/>
        <end position="107"/>
    </location>
</feature>
<keyword evidence="4 7" id="KW-1133">Transmembrane helix</keyword>
<feature type="transmembrane region" description="Helical" evidence="7">
    <location>
        <begin position="42"/>
        <end position="64"/>
    </location>
</feature>
<evidence type="ECO:0000256" key="7">
    <source>
        <dbReference type="SAM" id="Phobius"/>
    </source>
</evidence>
<sequence>MFRLSNKLVGVLNLLTFLLSIPILAGGVWLSHHGTSDCDKFLQGPVIAIGVFLMAVSLAGLVGACCRNSLLLWVYLCVMFLLILLLLLHHLRLRSHQQGRGGGRFRKGIQGVQGGTTATGSRRGWTAAGTGIGSGAVSWTVRSVTACRRIIPTRRTISSSGTVYPLFSLVVANHPRSAALFTRAPPCGISLQQVSRPTIQTVPHGRMTRASSATAASLARLVFLPISRRTGRRLLSSTSSFSCSLSWSTLLDAVPSGTIGRTMHIPDGRETLERLPPSLGL</sequence>
<comment type="caution">
    <text evidence="8">The sequence shown here is derived from an EMBL/GenBank/DDBJ whole genome shotgun (WGS) entry which is preliminary data.</text>
</comment>
<dbReference type="EMBL" id="JANAVB010031821">
    <property type="protein sequence ID" value="KAJ6811039.1"/>
    <property type="molecule type" value="Genomic_DNA"/>
</dbReference>
<name>A0AAX6F4C9_IRIPA</name>